<keyword evidence="1" id="KW-0677">Repeat</keyword>
<dbReference type="PANTHER" id="PTHR12537">
    <property type="entry name" value="RNA BINDING PROTEIN PUMILIO-RELATED"/>
    <property type="match status" value="1"/>
</dbReference>
<dbReference type="CDD" id="cd07920">
    <property type="entry name" value="Pumilio"/>
    <property type="match status" value="1"/>
</dbReference>
<dbReference type="FunFam" id="1.25.10.10:FF:000237">
    <property type="entry name" value="Pumilio homolog 9"/>
    <property type="match status" value="1"/>
</dbReference>
<dbReference type="GO" id="GO:0003729">
    <property type="term" value="F:mRNA binding"/>
    <property type="evidence" value="ECO:0007669"/>
    <property type="project" value="TreeGrafter"/>
</dbReference>
<feature type="region of interest" description="Disordered" evidence="6">
    <location>
        <begin position="1"/>
        <end position="21"/>
    </location>
</feature>
<dbReference type="InterPro" id="IPR001313">
    <property type="entry name" value="Pumilio_RNA-bd_rpt"/>
</dbReference>
<dbReference type="SUPFAM" id="SSF48371">
    <property type="entry name" value="ARM repeat"/>
    <property type="match status" value="1"/>
</dbReference>
<feature type="repeat" description="Pumilio" evidence="5">
    <location>
        <begin position="255"/>
        <end position="290"/>
    </location>
</feature>
<dbReference type="InterPro" id="IPR033133">
    <property type="entry name" value="PUM-HD"/>
</dbReference>
<evidence type="ECO:0000313" key="8">
    <source>
        <dbReference type="EMBL" id="CAI9281965.1"/>
    </source>
</evidence>
<proteinExistence type="predicted"/>
<feature type="repeat" description="Pumilio" evidence="5">
    <location>
        <begin position="291"/>
        <end position="326"/>
    </location>
</feature>
<feature type="domain" description="PUM-HD" evidence="7">
    <location>
        <begin position="234"/>
        <end position="575"/>
    </location>
</feature>
<evidence type="ECO:0000313" key="9">
    <source>
        <dbReference type="Proteomes" id="UP001177003"/>
    </source>
</evidence>
<accession>A0AA36E560</accession>
<keyword evidence="3" id="KW-0694">RNA-binding</keyword>
<dbReference type="PROSITE" id="PS50302">
    <property type="entry name" value="PUM"/>
    <property type="match status" value="7"/>
</dbReference>
<reference evidence="8" key="1">
    <citation type="submission" date="2023-04" db="EMBL/GenBank/DDBJ databases">
        <authorList>
            <person name="Vijverberg K."/>
            <person name="Xiong W."/>
            <person name="Schranz E."/>
        </authorList>
    </citation>
    <scope>NUCLEOTIDE SEQUENCE</scope>
</reference>
<dbReference type="GO" id="GO:0005737">
    <property type="term" value="C:cytoplasm"/>
    <property type="evidence" value="ECO:0007669"/>
    <property type="project" value="TreeGrafter"/>
</dbReference>
<dbReference type="Gene3D" id="1.25.10.10">
    <property type="entry name" value="Leucine-rich Repeat Variant"/>
    <property type="match status" value="1"/>
</dbReference>
<protein>
    <recommendedName>
        <fullName evidence="7">PUM-HD domain-containing protein</fullName>
    </recommendedName>
</protein>
<dbReference type="InterPro" id="IPR033712">
    <property type="entry name" value="Pumilio_RNA-bd"/>
</dbReference>
<feature type="repeat" description="Pumilio" evidence="5">
    <location>
        <begin position="439"/>
        <end position="474"/>
    </location>
</feature>
<dbReference type="GO" id="GO:0006417">
    <property type="term" value="P:regulation of translation"/>
    <property type="evidence" value="ECO:0007669"/>
    <property type="project" value="UniProtKB-KW"/>
</dbReference>
<evidence type="ECO:0000256" key="3">
    <source>
        <dbReference type="ARBA" id="ARBA00022884"/>
    </source>
</evidence>
<evidence type="ECO:0000256" key="4">
    <source>
        <dbReference type="ARBA" id="ARBA00058490"/>
    </source>
</evidence>
<gene>
    <name evidence="8" type="ORF">LSALG_LOCUS21630</name>
</gene>
<dbReference type="PANTHER" id="PTHR12537:SF193">
    <property type="entry name" value="ARMADILLO-LIKE HELICAL, PUMILIO DOMAIN-CONTAINING PROTEIN"/>
    <property type="match status" value="1"/>
</dbReference>
<dbReference type="SMART" id="SM00025">
    <property type="entry name" value="Pumilio"/>
    <property type="match status" value="8"/>
</dbReference>
<dbReference type="InterPro" id="IPR011989">
    <property type="entry name" value="ARM-like"/>
</dbReference>
<dbReference type="AlphaFoldDB" id="A0AA36E560"/>
<dbReference type="Proteomes" id="UP001177003">
    <property type="component" value="Chromosome 4"/>
</dbReference>
<keyword evidence="9" id="KW-1185">Reference proteome</keyword>
<dbReference type="Pfam" id="PF00806">
    <property type="entry name" value="PUF"/>
    <property type="match status" value="8"/>
</dbReference>
<evidence type="ECO:0000256" key="1">
    <source>
        <dbReference type="ARBA" id="ARBA00022737"/>
    </source>
</evidence>
<keyword evidence="2" id="KW-0810">Translation regulation</keyword>
<feature type="repeat" description="Pumilio" evidence="5">
    <location>
        <begin position="327"/>
        <end position="365"/>
    </location>
</feature>
<feature type="repeat" description="Pumilio" evidence="5">
    <location>
        <begin position="403"/>
        <end position="438"/>
    </location>
</feature>
<sequence length="579" mass="65386">MDHQRYTQMNQTPATPPPTLQHHYLSNGFPFQSLSPAALNNTQQTPVNLPPSIDVDRSLANVLSSLSISKNNYTDSRTFLPPTLDFDYGGVTSPIGGEGFISPFRSNTSYDESWRVSSAVNNPQRFYYGVGHDNPFTVDPLLRHHYHYSPLPCYNREFLPGTSSSWFDQQFDWDQRSYLLAKERLYSTQHLNSPHNRSSSIPSAAILDESLFHTNNFSMSSDNNLNLQHINSRSHGGVANKLQNQQFWSLLTLKEMRGMISLLAKDQNGCRILQSKFENPTKEEIELVLTHVMGSISDLMKHQFGNYLMQKLVAVCNADQKALILRELTQKPFDIILVSMSPYGTRAIQSLLENLEDPHQIMMVTRALHRGASKLANDPNGHHVIQSCLVHFDSDFNQLILEDIANNCFSVATDKSGCCVLQACLDRSHGKIRNCLVAEIMVNAIQIAEDPFGNYVLQHMVGMKIRELTQVLVRQLKGQFASLSRNKYASNVVEKCLTETDSDVRETIIFELIKTPNSLALLLDPYGNFVIQSALNASKEGLAYECLRNLISRNESSMQSNLYGKKILESIEKKRIIHI</sequence>
<dbReference type="EMBL" id="OX465080">
    <property type="protein sequence ID" value="CAI9281965.1"/>
    <property type="molecule type" value="Genomic_DNA"/>
</dbReference>
<name>A0AA36E560_LACSI</name>
<evidence type="ECO:0000259" key="7">
    <source>
        <dbReference type="PROSITE" id="PS50303"/>
    </source>
</evidence>
<feature type="repeat" description="Pumilio" evidence="5">
    <location>
        <begin position="475"/>
        <end position="511"/>
    </location>
</feature>
<evidence type="ECO:0000256" key="6">
    <source>
        <dbReference type="SAM" id="MobiDB-lite"/>
    </source>
</evidence>
<dbReference type="PROSITE" id="PS50303">
    <property type="entry name" value="PUM_HD"/>
    <property type="match status" value="1"/>
</dbReference>
<dbReference type="InterPro" id="IPR016024">
    <property type="entry name" value="ARM-type_fold"/>
</dbReference>
<evidence type="ECO:0000256" key="2">
    <source>
        <dbReference type="ARBA" id="ARBA00022845"/>
    </source>
</evidence>
<feature type="compositionally biased region" description="Polar residues" evidence="6">
    <location>
        <begin position="1"/>
        <end position="13"/>
    </location>
</feature>
<feature type="repeat" description="Pumilio" evidence="5">
    <location>
        <begin position="367"/>
        <end position="402"/>
    </location>
</feature>
<evidence type="ECO:0000256" key="5">
    <source>
        <dbReference type="PROSITE-ProRule" id="PRU00317"/>
    </source>
</evidence>
<comment type="function">
    <text evidence="4">Sequence-specific RNA-binding protein that regulates translation and mRNA stability by binding the 3'-UTR of target mRNAs.</text>
</comment>
<organism evidence="8 9">
    <name type="scientific">Lactuca saligna</name>
    <name type="common">Willowleaf lettuce</name>
    <dbReference type="NCBI Taxonomy" id="75948"/>
    <lineage>
        <taxon>Eukaryota</taxon>
        <taxon>Viridiplantae</taxon>
        <taxon>Streptophyta</taxon>
        <taxon>Embryophyta</taxon>
        <taxon>Tracheophyta</taxon>
        <taxon>Spermatophyta</taxon>
        <taxon>Magnoliopsida</taxon>
        <taxon>eudicotyledons</taxon>
        <taxon>Gunneridae</taxon>
        <taxon>Pentapetalae</taxon>
        <taxon>asterids</taxon>
        <taxon>campanulids</taxon>
        <taxon>Asterales</taxon>
        <taxon>Asteraceae</taxon>
        <taxon>Cichorioideae</taxon>
        <taxon>Cichorieae</taxon>
        <taxon>Lactucinae</taxon>
        <taxon>Lactuca</taxon>
    </lineage>
</organism>